<organism evidence="9 10">
    <name type="scientific">Larkinella insperata</name>
    <dbReference type="NCBI Taxonomy" id="332158"/>
    <lineage>
        <taxon>Bacteria</taxon>
        <taxon>Pseudomonadati</taxon>
        <taxon>Bacteroidota</taxon>
        <taxon>Cytophagia</taxon>
        <taxon>Cytophagales</taxon>
        <taxon>Spirosomataceae</taxon>
        <taxon>Larkinella</taxon>
    </lineage>
</organism>
<feature type="transmembrane region" description="Helical" evidence="7">
    <location>
        <begin position="162"/>
        <end position="184"/>
    </location>
</feature>
<gene>
    <name evidence="9" type="ORF">ACFQ4C_16335</name>
</gene>
<evidence type="ECO:0000256" key="4">
    <source>
        <dbReference type="ARBA" id="ARBA00022989"/>
    </source>
</evidence>
<dbReference type="InterPro" id="IPR020846">
    <property type="entry name" value="MFS_dom"/>
</dbReference>
<keyword evidence="5 7" id="KW-0472">Membrane</keyword>
<dbReference type="Pfam" id="PF07690">
    <property type="entry name" value="MFS_1"/>
    <property type="match status" value="1"/>
</dbReference>
<comment type="caution">
    <text evidence="9">The sequence shown here is derived from an EMBL/GenBank/DDBJ whole genome shotgun (WGS) entry which is preliminary data.</text>
</comment>
<feature type="transmembrane region" description="Helical" evidence="7">
    <location>
        <begin position="277"/>
        <end position="295"/>
    </location>
</feature>
<keyword evidence="4 7" id="KW-1133">Transmembrane helix</keyword>
<evidence type="ECO:0000256" key="1">
    <source>
        <dbReference type="ARBA" id="ARBA00004651"/>
    </source>
</evidence>
<dbReference type="InterPro" id="IPR011701">
    <property type="entry name" value="MFS"/>
</dbReference>
<feature type="transmembrane region" description="Helical" evidence="7">
    <location>
        <begin position="216"/>
        <end position="238"/>
    </location>
</feature>
<evidence type="ECO:0000256" key="2">
    <source>
        <dbReference type="ARBA" id="ARBA00022475"/>
    </source>
</evidence>
<feature type="transmembrane region" description="Helical" evidence="7">
    <location>
        <begin position="133"/>
        <end position="156"/>
    </location>
</feature>
<feature type="transmembrane region" description="Helical" evidence="7">
    <location>
        <begin position="301"/>
        <end position="321"/>
    </location>
</feature>
<feature type="transmembrane region" description="Helical" evidence="7">
    <location>
        <begin position="107"/>
        <end position="126"/>
    </location>
</feature>
<reference evidence="10" key="1">
    <citation type="journal article" date="2019" name="Int. J. Syst. Evol. Microbiol.">
        <title>The Global Catalogue of Microorganisms (GCM) 10K type strain sequencing project: providing services to taxonomists for standard genome sequencing and annotation.</title>
        <authorList>
            <consortium name="The Broad Institute Genomics Platform"/>
            <consortium name="The Broad Institute Genome Sequencing Center for Infectious Disease"/>
            <person name="Wu L."/>
            <person name="Ma J."/>
        </authorList>
    </citation>
    <scope>NUCLEOTIDE SEQUENCE [LARGE SCALE GENOMIC DNA]</scope>
    <source>
        <strain evidence="10">CCUG 55608</strain>
    </source>
</reference>
<dbReference type="Gene3D" id="1.20.1250.20">
    <property type="entry name" value="MFS general substrate transporter like domains"/>
    <property type="match status" value="1"/>
</dbReference>
<feature type="domain" description="Major facilitator superfamily (MFS) profile" evidence="8">
    <location>
        <begin position="10"/>
        <end position="395"/>
    </location>
</feature>
<proteinExistence type="predicted"/>
<keyword evidence="3 7" id="KW-0812">Transmembrane</keyword>
<sequence>MNMTRQEKVLLLILACINFTHIVDFIIMMPMGPQLMRYFSLNPHEFSFIVSAYSLSAGISGFLAAFYVDRFDRKKVVLTAYIGFVVGTIACGLAPTFPLLIVARTTAGLFGGVLGAQVFSIVADVVPYERRATAMSIITTSFSVASVVGVPFGLYLATKISWHAPFLAIGGLGVLVTALIIRYVPRLNGHLQTSENQSAPLDVITSILRNPNQLRALWLTTTIMLGHFSIIPLLSPYLVANVGLGEDQLYLIYLVGGLVTIFTGPLVGRLADKRGKYPVFVVFALLSMIPMFLLTSMQPSGLTYILAVNAVFFIFSNARFIPTQAMVTAVVEPKRRGGFMSMNSSVQLLAQALATYGAGLLVTKTESGALIHYSWVGYLAMAAIFVSVFIARRIRPVDTDAGESAVVNTTRPDLADEKRIPENRSVEATPTVS</sequence>
<feature type="transmembrane region" description="Helical" evidence="7">
    <location>
        <begin position="369"/>
        <end position="391"/>
    </location>
</feature>
<feature type="transmembrane region" description="Helical" evidence="7">
    <location>
        <begin position="9"/>
        <end position="28"/>
    </location>
</feature>
<feature type="transmembrane region" description="Helical" evidence="7">
    <location>
        <begin position="342"/>
        <end position="363"/>
    </location>
</feature>
<evidence type="ECO:0000256" key="7">
    <source>
        <dbReference type="SAM" id="Phobius"/>
    </source>
</evidence>
<evidence type="ECO:0000313" key="9">
    <source>
        <dbReference type="EMBL" id="MFD1142696.1"/>
    </source>
</evidence>
<dbReference type="InterPro" id="IPR050189">
    <property type="entry name" value="MFS_Efflux_Transporters"/>
</dbReference>
<dbReference type="RefSeq" id="WP_265993186.1">
    <property type="nucleotide sequence ID" value="NZ_CP110973.1"/>
</dbReference>
<dbReference type="PROSITE" id="PS50850">
    <property type="entry name" value="MFS"/>
    <property type="match status" value="1"/>
</dbReference>
<dbReference type="InterPro" id="IPR036259">
    <property type="entry name" value="MFS_trans_sf"/>
</dbReference>
<evidence type="ECO:0000256" key="3">
    <source>
        <dbReference type="ARBA" id="ARBA00022692"/>
    </source>
</evidence>
<feature type="transmembrane region" description="Helical" evidence="7">
    <location>
        <begin position="80"/>
        <end position="101"/>
    </location>
</feature>
<keyword evidence="10" id="KW-1185">Reference proteome</keyword>
<dbReference type="CDD" id="cd17324">
    <property type="entry name" value="MFS_NepI_like"/>
    <property type="match status" value="1"/>
</dbReference>
<evidence type="ECO:0000256" key="5">
    <source>
        <dbReference type="ARBA" id="ARBA00023136"/>
    </source>
</evidence>
<dbReference type="PANTHER" id="PTHR43124:SF3">
    <property type="entry name" value="CHLORAMPHENICOL EFFLUX PUMP RV0191"/>
    <property type="match status" value="1"/>
</dbReference>
<evidence type="ECO:0000313" key="10">
    <source>
        <dbReference type="Proteomes" id="UP001597116"/>
    </source>
</evidence>
<feature type="compositionally biased region" description="Basic and acidic residues" evidence="6">
    <location>
        <begin position="413"/>
        <end position="425"/>
    </location>
</feature>
<protein>
    <submittedName>
        <fullName evidence="9">MFS transporter</fullName>
    </submittedName>
</protein>
<feature type="transmembrane region" description="Helical" evidence="7">
    <location>
        <begin position="48"/>
        <end position="68"/>
    </location>
</feature>
<dbReference type="EMBL" id="JBHTLP010000008">
    <property type="protein sequence ID" value="MFD1142696.1"/>
    <property type="molecule type" value="Genomic_DNA"/>
</dbReference>
<dbReference type="Proteomes" id="UP001597116">
    <property type="component" value="Unassembled WGS sequence"/>
</dbReference>
<feature type="transmembrane region" description="Helical" evidence="7">
    <location>
        <begin position="250"/>
        <end position="270"/>
    </location>
</feature>
<evidence type="ECO:0000256" key="6">
    <source>
        <dbReference type="SAM" id="MobiDB-lite"/>
    </source>
</evidence>
<accession>A0ABW3QIR8</accession>
<evidence type="ECO:0000259" key="8">
    <source>
        <dbReference type="PROSITE" id="PS50850"/>
    </source>
</evidence>
<dbReference type="PANTHER" id="PTHR43124">
    <property type="entry name" value="PURINE EFFLUX PUMP PBUE"/>
    <property type="match status" value="1"/>
</dbReference>
<dbReference type="SUPFAM" id="SSF103473">
    <property type="entry name" value="MFS general substrate transporter"/>
    <property type="match status" value="1"/>
</dbReference>
<feature type="region of interest" description="Disordered" evidence="6">
    <location>
        <begin position="408"/>
        <end position="433"/>
    </location>
</feature>
<name>A0ABW3QIR8_9BACT</name>
<comment type="subcellular location">
    <subcellularLocation>
        <location evidence="1">Cell membrane</location>
        <topology evidence="1">Multi-pass membrane protein</topology>
    </subcellularLocation>
</comment>
<keyword evidence="2" id="KW-1003">Cell membrane</keyword>